<comment type="caution">
    <text evidence="1">The sequence shown here is derived from an EMBL/GenBank/DDBJ whole genome shotgun (WGS) entry which is preliminary data.</text>
</comment>
<evidence type="ECO:0000313" key="2">
    <source>
        <dbReference type="Proteomes" id="UP001454036"/>
    </source>
</evidence>
<keyword evidence="2" id="KW-1185">Reference proteome</keyword>
<dbReference type="Proteomes" id="UP001454036">
    <property type="component" value="Unassembled WGS sequence"/>
</dbReference>
<sequence length="85" mass="9461">MSSWEVVQSVTPTITTGGHYQSARVTAYEFNGANAGGKHMSEEGIKHEFSAPIIPQQNVIVERKNRTLQEMARVELHAKEIPVKL</sequence>
<organism evidence="1 2">
    <name type="scientific">Lithospermum erythrorhizon</name>
    <name type="common">Purple gromwell</name>
    <name type="synonym">Lithospermum officinale var. erythrorhizon</name>
    <dbReference type="NCBI Taxonomy" id="34254"/>
    <lineage>
        <taxon>Eukaryota</taxon>
        <taxon>Viridiplantae</taxon>
        <taxon>Streptophyta</taxon>
        <taxon>Embryophyta</taxon>
        <taxon>Tracheophyta</taxon>
        <taxon>Spermatophyta</taxon>
        <taxon>Magnoliopsida</taxon>
        <taxon>eudicotyledons</taxon>
        <taxon>Gunneridae</taxon>
        <taxon>Pentapetalae</taxon>
        <taxon>asterids</taxon>
        <taxon>lamiids</taxon>
        <taxon>Boraginales</taxon>
        <taxon>Boraginaceae</taxon>
        <taxon>Boraginoideae</taxon>
        <taxon>Lithospermeae</taxon>
        <taxon>Lithospermum</taxon>
    </lineage>
</organism>
<dbReference type="EMBL" id="BAABME010026406">
    <property type="protein sequence ID" value="GAA0173852.1"/>
    <property type="molecule type" value="Genomic_DNA"/>
</dbReference>
<evidence type="ECO:0000313" key="1">
    <source>
        <dbReference type="EMBL" id="GAA0173852.1"/>
    </source>
</evidence>
<name>A0AAV3RFR0_LITER</name>
<reference evidence="1 2" key="1">
    <citation type="submission" date="2024-01" db="EMBL/GenBank/DDBJ databases">
        <title>The complete chloroplast genome sequence of Lithospermum erythrorhizon: insights into the phylogenetic relationship among Boraginaceae species and the maternal lineages of purple gromwells.</title>
        <authorList>
            <person name="Okada T."/>
            <person name="Watanabe K."/>
        </authorList>
    </citation>
    <scope>NUCLEOTIDE SEQUENCE [LARGE SCALE GENOMIC DNA]</scope>
</reference>
<accession>A0AAV3RFR0</accession>
<dbReference type="InterPro" id="IPR039537">
    <property type="entry name" value="Retrotran_Ty1/copia-like"/>
</dbReference>
<dbReference type="SUPFAM" id="SSF53098">
    <property type="entry name" value="Ribonuclease H-like"/>
    <property type="match status" value="1"/>
</dbReference>
<dbReference type="AlphaFoldDB" id="A0AAV3RFR0"/>
<dbReference type="InterPro" id="IPR012337">
    <property type="entry name" value="RNaseH-like_sf"/>
</dbReference>
<dbReference type="GO" id="GO:0003676">
    <property type="term" value="F:nucleic acid binding"/>
    <property type="evidence" value="ECO:0007669"/>
    <property type="project" value="InterPro"/>
</dbReference>
<gene>
    <name evidence="1" type="ORF">LIER_41607</name>
</gene>
<proteinExistence type="predicted"/>
<dbReference type="PANTHER" id="PTHR42648:SF21">
    <property type="entry name" value="CYSTEINE-RICH RLK (RECEPTOR-LIKE PROTEIN KINASE) 8"/>
    <property type="match status" value="1"/>
</dbReference>
<dbReference type="Gene3D" id="3.30.420.10">
    <property type="entry name" value="Ribonuclease H-like superfamily/Ribonuclease H"/>
    <property type="match status" value="1"/>
</dbReference>
<dbReference type="PANTHER" id="PTHR42648">
    <property type="entry name" value="TRANSPOSASE, PUTATIVE-RELATED"/>
    <property type="match status" value="1"/>
</dbReference>
<protein>
    <submittedName>
        <fullName evidence="1">Uncharacterized protein</fullName>
    </submittedName>
</protein>
<dbReference type="InterPro" id="IPR036397">
    <property type="entry name" value="RNaseH_sf"/>
</dbReference>